<feature type="non-terminal residue" evidence="1">
    <location>
        <position position="1"/>
    </location>
</feature>
<reference evidence="1" key="1">
    <citation type="submission" date="2017-01" db="EMBL/GenBank/DDBJ databases">
        <authorList>
            <person name="Mah S.A."/>
            <person name="Swanson W.J."/>
            <person name="Moy G.W."/>
            <person name="Vacquier V.D."/>
        </authorList>
    </citation>
    <scope>NUCLEOTIDE SEQUENCE [LARGE SCALE GENOMIC DNA]</scope>
    <source>
        <strain evidence="1">DSM 16176</strain>
    </source>
</reference>
<name>A0A1N7PVP5_9BACL</name>
<dbReference type="AlphaFoldDB" id="A0A1N7PVP5"/>
<evidence type="ECO:0000313" key="1">
    <source>
        <dbReference type="EMBL" id="SIT14733.1"/>
    </source>
</evidence>
<proteinExistence type="predicted"/>
<evidence type="ECO:0000313" key="2">
    <source>
        <dbReference type="EMBL" id="SIT14830.1"/>
    </source>
</evidence>
<accession>A0A1N7PVP5</accession>
<protein>
    <submittedName>
        <fullName evidence="1">Uncharacterized protein</fullName>
    </submittedName>
</protein>
<keyword evidence="3" id="KW-1185">Reference proteome</keyword>
<gene>
    <name evidence="1" type="ORF">SAMN05421799_1211</name>
    <name evidence="2" type="ORF">SAMN05421799_12120</name>
</gene>
<dbReference type="EMBL" id="FTOO01000021">
    <property type="protein sequence ID" value="SIT14733.1"/>
    <property type="molecule type" value="Genomic_DNA"/>
</dbReference>
<dbReference type="Proteomes" id="UP000186156">
    <property type="component" value="Unassembled WGS sequence"/>
</dbReference>
<evidence type="ECO:0000313" key="3">
    <source>
        <dbReference type="Proteomes" id="UP000186156"/>
    </source>
</evidence>
<reference evidence="3" key="2">
    <citation type="submission" date="2017-01" db="EMBL/GenBank/DDBJ databases">
        <authorList>
            <person name="Varghese N."/>
            <person name="Submissions S."/>
        </authorList>
    </citation>
    <scope>NUCLEOTIDE SEQUENCE [LARGE SCALE GENOMIC DNA]</scope>
    <source>
        <strain evidence="3">DSM 16176</strain>
    </source>
</reference>
<dbReference type="EMBL" id="FTOO01000021">
    <property type="protein sequence ID" value="SIT14830.1"/>
    <property type="molecule type" value="Genomic_DNA"/>
</dbReference>
<organism evidence="1 3">
    <name type="scientific">Alicyclobacillus vulcanalis</name>
    <dbReference type="NCBI Taxonomy" id="252246"/>
    <lineage>
        <taxon>Bacteria</taxon>
        <taxon>Bacillati</taxon>
        <taxon>Bacillota</taxon>
        <taxon>Bacilli</taxon>
        <taxon>Bacillales</taxon>
        <taxon>Alicyclobacillaceae</taxon>
        <taxon>Alicyclobacillus</taxon>
    </lineage>
</organism>
<sequence length="54" mass="5948">AQEAVVTDAEMTRKVEAAASWLEAHMPALAGPHASRPWVKYVLRELARLPHTIA</sequence>